<dbReference type="InterPro" id="IPR004393">
    <property type="entry name" value="NadC"/>
</dbReference>
<protein>
    <recommendedName>
        <fullName evidence="5">Nicotinate-nucleotide pyrophosphorylase [carboxylating]</fullName>
        <ecNumber evidence="4">2.4.2.19</ecNumber>
    </recommendedName>
    <alternativeName>
        <fullName evidence="9">Quinolinate phosphoribosyltransferase [decarboxylating]</fullName>
    </alternativeName>
</protein>
<evidence type="ECO:0000256" key="8">
    <source>
        <dbReference type="ARBA" id="ARBA00022679"/>
    </source>
</evidence>
<evidence type="ECO:0000256" key="7">
    <source>
        <dbReference type="ARBA" id="ARBA00022676"/>
    </source>
</evidence>
<dbReference type="InterPro" id="IPR037128">
    <property type="entry name" value="Quinolinate_PRibosylTase_N_sf"/>
</dbReference>
<dbReference type="InterPro" id="IPR002638">
    <property type="entry name" value="Quinolinate_PRibosylTrfase_C"/>
</dbReference>
<feature type="domain" description="Quinolinate phosphoribosyl transferase C-terminal" evidence="12">
    <location>
        <begin position="105"/>
        <end position="271"/>
    </location>
</feature>
<dbReference type="Pfam" id="PF01729">
    <property type="entry name" value="QRPTase_C"/>
    <property type="match status" value="1"/>
</dbReference>
<keyword evidence="7 11" id="KW-0328">Glycosyltransferase</keyword>
<dbReference type="PANTHER" id="PTHR32179:SF3">
    <property type="entry name" value="NICOTINATE-NUCLEOTIDE PYROPHOSPHORYLASE [CARBOXYLATING]"/>
    <property type="match status" value="1"/>
</dbReference>
<dbReference type="EC" id="2.4.2.19" evidence="4"/>
<dbReference type="OrthoDB" id="9782546at2"/>
<dbReference type="Gene3D" id="3.90.1170.20">
    <property type="entry name" value="Quinolinate phosphoribosyl transferase, N-terminal domain"/>
    <property type="match status" value="1"/>
</dbReference>
<dbReference type="Gene3D" id="3.20.20.70">
    <property type="entry name" value="Aldolase class I"/>
    <property type="match status" value="1"/>
</dbReference>
<organism evidence="14 15">
    <name type="scientific">Corynebacterium camporealensis</name>
    <dbReference type="NCBI Taxonomy" id="161896"/>
    <lineage>
        <taxon>Bacteria</taxon>
        <taxon>Bacillati</taxon>
        <taxon>Actinomycetota</taxon>
        <taxon>Actinomycetes</taxon>
        <taxon>Mycobacteriales</taxon>
        <taxon>Corynebacteriaceae</taxon>
        <taxon>Corynebacterium</taxon>
    </lineage>
</organism>
<dbReference type="FunFam" id="3.20.20.70:FF:000030">
    <property type="entry name" value="Nicotinate-nucleotide pyrophosphorylase, carboxylating"/>
    <property type="match status" value="1"/>
</dbReference>
<dbReference type="NCBIfam" id="TIGR00078">
    <property type="entry name" value="nadC"/>
    <property type="match status" value="1"/>
</dbReference>
<evidence type="ECO:0000256" key="9">
    <source>
        <dbReference type="ARBA" id="ARBA00033102"/>
    </source>
</evidence>
<dbReference type="GO" id="GO:0009435">
    <property type="term" value="P:NAD+ biosynthetic process"/>
    <property type="evidence" value="ECO:0007669"/>
    <property type="project" value="UniProtKB-UniPathway"/>
</dbReference>
<comment type="function">
    <text evidence="1">Involved in the catabolism of quinolinic acid (QA).</text>
</comment>
<dbReference type="RefSeq" id="WP_035105806.1">
    <property type="nucleotide sequence ID" value="NZ_CP011311.1"/>
</dbReference>
<keyword evidence="6" id="KW-0662">Pyridine nucleotide biosynthesis</keyword>
<comment type="catalytic activity">
    <reaction evidence="10">
        <text>nicotinate beta-D-ribonucleotide + CO2 + diphosphate = quinolinate + 5-phospho-alpha-D-ribose 1-diphosphate + 2 H(+)</text>
        <dbReference type="Rhea" id="RHEA:12733"/>
        <dbReference type="ChEBI" id="CHEBI:15378"/>
        <dbReference type="ChEBI" id="CHEBI:16526"/>
        <dbReference type="ChEBI" id="CHEBI:29959"/>
        <dbReference type="ChEBI" id="CHEBI:33019"/>
        <dbReference type="ChEBI" id="CHEBI:57502"/>
        <dbReference type="ChEBI" id="CHEBI:58017"/>
        <dbReference type="EC" id="2.4.2.19"/>
    </reaction>
</comment>
<evidence type="ECO:0000256" key="6">
    <source>
        <dbReference type="ARBA" id="ARBA00022642"/>
    </source>
</evidence>
<gene>
    <name evidence="14" type="primary">nadC</name>
    <name evidence="14" type="ORF">UL81_04185</name>
</gene>
<dbReference type="GO" id="GO:0005737">
    <property type="term" value="C:cytoplasm"/>
    <property type="evidence" value="ECO:0007669"/>
    <property type="project" value="TreeGrafter"/>
</dbReference>
<evidence type="ECO:0000256" key="5">
    <source>
        <dbReference type="ARBA" id="ARBA00020990"/>
    </source>
</evidence>
<evidence type="ECO:0000256" key="4">
    <source>
        <dbReference type="ARBA" id="ARBA00011944"/>
    </source>
</evidence>
<dbReference type="PIRSF" id="PIRSF006250">
    <property type="entry name" value="NadC_ModD"/>
    <property type="match status" value="1"/>
</dbReference>
<dbReference type="CDD" id="cd01572">
    <property type="entry name" value="QPRTase"/>
    <property type="match status" value="1"/>
</dbReference>
<evidence type="ECO:0000256" key="3">
    <source>
        <dbReference type="ARBA" id="ARBA00009400"/>
    </source>
</evidence>
<comment type="pathway">
    <text evidence="2">Cofactor biosynthesis; NAD(+) biosynthesis; nicotinate D-ribonucleotide from quinolinate: step 1/1.</text>
</comment>
<reference evidence="14 15" key="1">
    <citation type="journal article" date="2015" name="Genome Announc.">
        <title>Complete Genome Sequence of Corynebacterium camporealensis DSM 44610, Isolated from the Milk of a Manchega Sheep with Subclinical Mastitis.</title>
        <authorList>
            <person name="Ruckert C."/>
            <person name="Albersmeier A."/>
            <person name="Winkler A."/>
            <person name="Tauch A."/>
        </authorList>
    </citation>
    <scope>NUCLEOTIDE SEQUENCE [LARGE SCALE GENOMIC DNA]</scope>
    <source>
        <strain evidence="14 15">DSM 44610</strain>
    </source>
</reference>
<accession>A0A0F6TB30</accession>
<dbReference type="InterPro" id="IPR027277">
    <property type="entry name" value="NadC/ModD"/>
</dbReference>
<keyword evidence="8 11" id="KW-0808">Transferase</keyword>
<feature type="domain" description="Quinolinate phosphoribosyl transferase N-terminal" evidence="13">
    <location>
        <begin position="23"/>
        <end position="103"/>
    </location>
</feature>
<sequence length="272" mass="28507">MQAPDATAVIEAAFAEDLAYGPDYTTLATIDADAHTTAQVRARAEGIICGAVYIEHVLSDASITTVPDGTRVRPGDVVATIEAPTRKLLTAERTFLNLLCHLSGIATVTDQWASALAAVGNTRVRDTRKTTPGLRLLEKYAVRCGGGVNHRLGLGDAALIKDNHIAAAGSVTAAFEKVLAAYPDLACEIEVDNLEQLAEVLPLNPDVVMLDNFTPAEVRQAVEMVASQSVVLEASGGLTLDNAAEYGATGVDFVAVGELTHSAPVLDLGLDF</sequence>
<evidence type="ECO:0000256" key="2">
    <source>
        <dbReference type="ARBA" id="ARBA00004893"/>
    </source>
</evidence>
<dbReference type="PANTHER" id="PTHR32179">
    <property type="entry name" value="NICOTINATE-NUCLEOTIDE PYROPHOSPHORYLASE [CARBOXYLATING]"/>
    <property type="match status" value="1"/>
</dbReference>
<evidence type="ECO:0000256" key="1">
    <source>
        <dbReference type="ARBA" id="ARBA00003237"/>
    </source>
</evidence>
<dbReference type="InterPro" id="IPR013785">
    <property type="entry name" value="Aldolase_TIM"/>
</dbReference>
<dbReference type="Proteomes" id="UP000033566">
    <property type="component" value="Chromosome"/>
</dbReference>
<dbReference type="InterPro" id="IPR036068">
    <property type="entry name" value="Nicotinate_pribotase-like_C"/>
</dbReference>
<dbReference type="AlphaFoldDB" id="A0A0F6TB30"/>
<dbReference type="GO" id="GO:0034213">
    <property type="term" value="P:quinolinate catabolic process"/>
    <property type="evidence" value="ECO:0007669"/>
    <property type="project" value="TreeGrafter"/>
</dbReference>
<evidence type="ECO:0000313" key="14">
    <source>
        <dbReference type="EMBL" id="AKE38811.1"/>
    </source>
</evidence>
<dbReference type="HOGENOM" id="CLU_039622_0_0_11"/>
<dbReference type="GO" id="GO:0004514">
    <property type="term" value="F:nicotinate-nucleotide diphosphorylase (carboxylating) activity"/>
    <property type="evidence" value="ECO:0007669"/>
    <property type="project" value="UniProtKB-EC"/>
</dbReference>
<evidence type="ECO:0000313" key="15">
    <source>
        <dbReference type="Proteomes" id="UP000033566"/>
    </source>
</evidence>
<name>A0A0F6TB30_9CORY</name>
<evidence type="ECO:0000259" key="13">
    <source>
        <dbReference type="Pfam" id="PF02749"/>
    </source>
</evidence>
<comment type="similarity">
    <text evidence="3 11">Belongs to the NadC/ModD family.</text>
</comment>
<evidence type="ECO:0000256" key="10">
    <source>
        <dbReference type="ARBA" id="ARBA00047445"/>
    </source>
</evidence>
<dbReference type="Pfam" id="PF02749">
    <property type="entry name" value="QRPTase_N"/>
    <property type="match status" value="1"/>
</dbReference>
<evidence type="ECO:0000259" key="12">
    <source>
        <dbReference type="Pfam" id="PF01729"/>
    </source>
</evidence>
<dbReference type="STRING" id="161896.UL81_04185"/>
<proteinExistence type="inferred from homology"/>
<dbReference type="UniPathway" id="UPA00253">
    <property type="reaction ID" value="UER00331"/>
</dbReference>
<dbReference type="SUPFAM" id="SSF54675">
    <property type="entry name" value="Nicotinate/Quinolinate PRTase N-terminal domain-like"/>
    <property type="match status" value="1"/>
</dbReference>
<evidence type="ECO:0000256" key="11">
    <source>
        <dbReference type="PIRNR" id="PIRNR006250"/>
    </source>
</evidence>
<dbReference type="InterPro" id="IPR022412">
    <property type="entry name" value="Quinolinate_PRibosylTrfase_N"/>
</dbReference>
<dbReference type="SUPFAM" id="SSF51690">
    <property type="entry name" value="Nicotinate/Quinolinate PRTase C-terminal domain-like"/>
    <property type="match status" value="1"/>
</dbReference>
<dbReference type="PATRIC" id="fig|161896.4.peg.822"/>
<keyword evidence="15" id="KW-1185">Reference proteome</keyword>
<dbReference type="KEGG" id="ccj:UL81_04185"/>
<dbReference type="EMBL" id="CP011311">
    <property type="protein sequence ID" value="AKE38811.1"/>
    <property type="molecule type" value="Genomic_DNA"/>
</dbReference>